<organism evidence="1 2">
    <name type="scientific">Azospirillum argentinense</name>
    <dbReference type="NCBI Taxonomy" id="2970906"/>
    <lineage>
        <taxon>Bacteria</taxon>
        <taxon>Pseudomonadati</taxon>
        <taxon>Pseudomonadota</taxon>
        <taxon>Alphaproteobacteria</taxon>
        <taxon>Rhodospirillales</taxon>
        <taxon>Azospirillaceae</taxon>
        <taxon>Azospirillum</taxon>
    </lineage>
</organism>
<evidence type="ECO:0000313" key="1">
    <source>
        <dbReference type="EMBL" id="QCO00267.1"/>
    </source>
</evidence>
<dbReference type="Proteomes" id="UP000298595">
    <property type="component" value="Plasmid p5"/>
</dbReference>
<sequence>MENGIHSRDRSTLPPAFLQLAAQVTATVLRSHPGLEIGTSPDSRIVRLTHGPRALPPPPPAACEGGMALHLVDVVLRMNGEDALYGIANLGWHRSARDVLDSAVEHLLQSLPVRFAGPDDPVVQRRIVGRIDLCDCCYGTGRHPVFQPDRPPEACLLCSGTGEKIVPDDVWRSFLRSMRHGHHDPVGADTPAPVLEWPG</sequence>
<dbReference type="KEGG" id="aare:D3093_34095"/>
<proteinExistence type="predicted"/>
<dbReference type="AlphaFoldDB" id="A0A4D8PQX9"/>
<dbReference type="EMBL" id="CP032326">
    <property type="protein sequence ID" value="QCO00267.1"/>
    <property type="molecule type" value="Genomic_DNA"/>
</dbReference>
<gene>
    <name evidence="1" type="ORF">D3093_34095</name>
</gene>
<evidence type="ECO:0000313" key="2">
    <source>
        <dbReference type="Proteomes" id="UP000298595"/>
    </source>
</evidence>
<protein>
    <submittedName>
        <fullName evidence="1">Uncharacterized protein</fullName>
    </submittedName>
</protein>
<dbReference type="RefSeq" id="WP_137118974.1">
    <property type="nucleotide sequence ID" value="NZ_CP032326.1"/>
</dbReference>
<accession>A0A4D8PQX9</accession>
<geneLocation type="plasmid" evidence="1 2">
    <name>p5</name>
</geneLocation>
<name>A0A4D8PQX9_9PROT</name>
<reference evidence="1 2" key="1">
    <citation type="submission" date="2018-09" db="EMBL/GenBank/DDBJ databases">
        <title>Whole genome based analysis of evolution and adaptive divergence in Indian and Brazilian strains of Azospirillum brasilense.</title>
        <authorList>
            <person name="Singh C."/>
            <person name="Tripathi A.K."/>
        </authorList>
    </citation>
    <scope>NUCLEOTIDE SEQUENCE [LARGE SCALE GENOMIC DNA]</scope>
    <source>
        <strain evidence="1 2">MTCC4035</strain>
        <plasmid evidence="1 2">p5</plasmid>
    </source>
</reference>
<keyword evidence="1" id="KW-0614">Plasmid</keyword>